<evidence type="ECO:0000313" key="2">
    <source>
        <dbReference type="EMBL" id="BBP00956.1"/>
    </source>
</evidence>
<gene>
    <name evidence="2" type="ORF">SFSGTM_16640</name>
</gene>
<evidence type="ECO:0008006" key="4">
    <source>
        <dbReference type="Google" id="ProtNLM"/>
    </source>
</evidence>
<dbReference type="GO" id="GO:0042597">
    <property type="term" value="C:periplasmic space"/>
    <property type="evidence" value="ECO:0007669"/>
    <property type="project" value="InterPro"/>
</dbReference>
<dbReference type="KEGG" id="sniv:SFSGTM_16640"/>
<dbReference type="EMBL" id="AP021881">
    <property type="protein sequence ID" value="BBP00956.1"/>
    <property type="molecule type" value="Genomic_DNA"/>
</dbReference>
<name>A0A809RH44_9PROT</name>
<reference evidence="3" key="1">
    <citation type="submission" date="2019-11" db="EMBL/GenBank/DDBJ databases">
        <title>Isolation and characterization of a novel species in the genus Sulfuriferula.</title>
        <authorList>
            <person name="Mochizuki J."/>
            <person name="Kojima H."/>
            <person name="Fukui M."/>
        </authorList>
    </citation>
    <scope>NUCLEOTIDE SEQUENCE [LARGE SCALE GENOMIC DNA]</scope>
    <source>
        <strain evidence="3">SGTM</strain>
    </source>
</reference>
<evidence type="ECO:0000313" key="3">
    <source>
        <dbReference type="Proteomes" id="UP000463939"/>
    </source>
</evidence>
<feature type="signal peptide" evidence="1">
    <location>
        <begin position="1"/>
        <end position="27"/>
    </location>
</feature>
<feature type="chain" id="PRO_5032419974" description="Periplasmic heavy metal sensor" evidence="1">
    <location>
        <begin position="28"/>
        <end position="190"/>
    </location>
</feature>
<dbReference type="Gene3D" id="1.20.120.1490">
    <property type="match status" value="1"/>
</dbReference>
<keyword evidence="3" id="KW-1185">Reference proteome</keyword>
<dbReference type="InterPro" id="IPR012899">
    <property type="entry name" value="LTXXQ"/>
</dbReference>
<evidence type="ECO:0000256" key="1">
    <source>
        <dbReference type="SAM" id="SignalP"/>
    </source>
</evidence>
<dbReference type="AlphaFoldDB" id="A0A809RH44"/>
<dbReference type="Pfam" id="PF07813">
    <property type="entry name" value="LTXXQ"/>
    <property type="match status" value="1"/>
</dbReference>
<dbReference type="RefSeq" id="WP_162084793.1">
    <property type="nucleotide sequence ID" value="NZ_AP021881.1"/>
</dbReference>
<keyword evidence="1" id="KW-0732">Signal</keyword>
<protein>
    <recommendedName>
        <fullName evidence="4">Periplasmic heavy metal sensor</fullName>
    </recommendedName>
</protein>
<sequence length="190" mass="20176">MNKSMKFLLTSSIVSFYLAGTTVPASAAEPTKSTPPMMQGQVSGDGAPCPGYGPGMMGGAGAGMMGGKMGSGYSMGQGMMNGWGGGMGAMSMLDLTDAQTAQMEKIQVDMMKQQHPLMRQMWDAQDKLDGLMKANKRDLSAIGKAYVQLADMQQQALAVHIDAENKMAAILTKEQQGQMHRGFGRGMMGY</sequence>
<organism evidence="2 3">
    <name type="scientific">Sulfuriferula nivalis</name>
    <dbReference type="NCBI Taxonomy" id="2675298"/>
    <lineage>
        <taxon>Bacteria</taxon>
        <taxon>Pseudomonadati</taxon>
        <taxon>Pseudomonadota</taxon>
        <taxon>Betaproteobacteria</taxon>
        <taxon>Nitrosomonadales</taxon>
        <taxon>Sulfuricellaceae</taxon>
        <taxon>Sulfuriferula</taxon>
    </lineage>
</organism>
<dbReference type="Proteomes" id="UP000463939">
    <property type="component" value="Chromosome"/>
</dbReference>
<accession>A0A809RH44</accession>
<proteinExistence type="predicted"/>